<proteinExistence type="predicted"/>
<reference evidence="1 2" key="1">
    <citation type="submission" date="2016-05" db="EMBL/GenBank/DDBJ databases">
        <title>A degradative enzymes factory behind the ericoid mycorrhizal symbiosis.</title>
        <authorList>
            <consortium name="DOE Joint Genome Institute"/>
            <person name="Martino E."/>
            <person name="Morin E."/>
            <person name="Grelet G."/>
            <person name="Kuo A."/>
            <person name="Kohler A."/>
            <person name="Daghino S."/>
            <person name="Barry K."/>
            <person name="Choi C."/>
            <person name="Cichocki N."/>
            <person name="Clum A."/>
            <person name="Copeland A."/>
            <person name="Hainaut M."/>
            <person name="Haridas S."/>
            <person name="Labutti K."/>
            <person name="Lindquist E."/>
            <person name="Lipzen A."/>
            <person name="Khouja H.-R."/>
            <person name="Murat C."/>
            <person name="Ohm R."/>
            <person name="Olson A."/>
            <person name="Spatafora J."/>
            <person name="Veneault-Fourrey C."/>
            <person name="Henrissat B."/>
            <person name="Grigoriev I."/>
            <person name="Martin F."/>
            <person name="Perotto S."/>
        </authorList>
    </citation>
    <scope>NUCLEOTIDE SEQUENCE [LARGE SCALE GENOMIC DNA]</scope>
    <source>
        <strain evidence="1 2">UAMH 7357</strain>
    </source>
</reference>
<name>A0A2J6Q2N6_9HELO</name>
<protein>
    <submittedName>
        <fullName evidence="1">Uncharacterized protein</fullName>
    </submittedName>
</protein>
<dbReference type="Proteomes" id="UP000235672">
    <property type="component" value="Unassembled WGS sequence"/>
</dbReference>
<accession>A0A2J6Q2N6</accession>
<evidence type="ECO:0000313" key="1">
    <source>
        <dbReference type="EMBL" id="PMD20537.1"/>
    </source>
</evidence>
<keyword evidence="2" id="KW-1185">Reference proteome</keyword>
<sequence length="150" mass="17253">MSSSYSLQLRENAQPMIGDIAHPDDSALMIQAKQTVPARQFANIVLVDRMEWNTGRLLFQSIAGVVEMLTLRKGPHYWDSRKFKRLLHRGCQSPFGKVIRDVPKSRSMTILTAENITSRRVLRQILLDSEGYEEMEWELIRRGLPQALLS</sequence>
<organism evidence="1 2">
    <name type="scientific">Hyaloscypha hepaticicola</name>
    <dbReference type="NCBI Taxonomy" id="2082293"/>
    <lineage>
        <taxon>Eukaryota</taxon>
        <taxon>Fungi</taxon>
        <taxon>Dikarya</taxon>
        <taxon>Ascomycota</taxon>
        <taxon>Pezizomycotina</taxon>
        <taxon>Leotiomycetes</taxon>
        <taxon>Helotiales</taxon>
        <taxon>Hyaloscyphaceae</taxon>
        <taxon>Hyaloscypha</taxon>
    </lineage>
</organism>
<evidence type="ECO:0000313" key="2">
    <source>
        <dbReference type="Proteomes" id="UP000235672"/>
    </source>
</evidence>
<dbReference type="EMBL" id="KZ613484">
    <property type="protein sequence ID" value="PMD20537.1"/>
    <property type="molecule type" value="Genomic_DNA"/>
</dbReference>
<gene>
    <name evidence="1" type="ORF">NA56DRAFT_704341</name>
</gene>
<dbReference type="AlphaFoldDB" id="A0A2J6Q2N6"/>